<dbReference type="EMBL" id="AP017378">
    <property type="protein sequence ID" value="BBD07936.1"/>
    <property type="molecule type" value="Genomic_DNA"/>
</dbReference>
<dbReference type="Pfam" id="PF00581">
    <property type="entry name" value="Rhodanese"/>
    <property type="match status" value="1"/>
</dbReference>
<feature type="domain" description="Rhodanese" evidence="1">
    <location>
        <begin position="21"/>
        <end position="107"/>
    </location>
</feature>
<dbReference type="InterPro" id="IPR009078">
    <property type="entry name" value="Ferritin-like_SF"/>
</dbReference>
<protein>
    <submittedName>
        <fullName evidence="2">Sulfurtransferase</fullName>
    </submittedName>
</protein>
<reference evidence="2 3" key="1">
    <citation type="journal article" date="2018" name="Sci. Adv.">
        <title>Multi-heme cytochromes provide a pathway for survival in energy-limited environments.</title>
        <authorList>
            <person name="Deng X."/>
            <person name="Dohmae N."/>
            <person name="Nealson K.H."/>
            <person name="Hashimoto K."/>
            <person name="Okamoto A."/>
        </authorList>
    </citation>
    <scope>NUCLEOTIDE SEQUENCE [LARGE SCALE GENOMIC DNA]</scope>
    <source>
        <strain evidence="2 3">IS5</strain>
    </source>
</reference>
<keyword evidence="2" id="KW-0808">Transferase</keyword>
<proteinExistence type="predicted"/>
<dbReference type="SMART" id="SM00450">
    <property type="entry name" value="RHOD"/>
    <property type="match status" value="1"/>
</dbReference>
<dbReference type="Gene3D" id="3.40.250.10">
    <property type="entry name" value="Rhodanese-like domain"/>
    <property type="match status" value="1"/>
</dbReference>
<dbReference type="SUPFAM" id="SSF52821">
    <property type="entry name" value="Rhodanese/Cell cycle control phosphatase"/>
    <property type="match status" value="1"/>
</dbReference>
<gene>
    <name evidence="2" type="ORF">DFE_1210</name>
</gene>
<dbReference type="Pfam" id="PF02915">
    <property type="entry name" value="Rubrerythrin"/>
    <property type="match status" value="1"/>
</dbReference>
<dbReference type="PANTHER" id="PTHR43031">
    <property type="entry name" value="FAD-DEPENDENT OXIDOREDUCTASE"/>
    <property type="match status" value="1"/>
</dbReference>
<evidence type="ECO:0000313" key="3">
    <source>
        <dbReference type="Proteomes" id="UP000269883"/>
    </source>
</evidence>
<dbReference type="KEGG" id="dfl:DFE_1210"/>
<dbReference type="Gene3D" id="1.20.1260.10">
    <property type="match status" value="1"/>
</dbReference>
<dbReference type="CDD" id="cd01045">
    <property type="entry name" value="Ferritin_like_AB"/>
    <property type="match status" value="1"/>
</dbReference>
<dbReference type="InterPro" id="IPR001763">
    <property type="entry name" value="Rhodanese-like_dom"/>
</dbReference>
<organism evidence="2 3">
    <name type="scientific">Desulfovibrio ferrophilus</name>
    <dbReference type="NCBI Taxonomy" id="241368"/>
    <lineage>
        <taxon>Bacteria</taxon>
        <taxon>Pseudomonadati</taxon>
        <taxon>Thermodesulfobacteriota</taxon>
        <taxon>Desulfovibrionia</taxon>
        <taxon>Desulfovibrionales</taxon>
        <taxon>Desulfovibrionaceae</taxon>
        <taxon>Desulfovibrio</taxon>
    </lineage>
</organism>
<accession>A0A2Z6AXR6</accession>
<dbReference type="Proteomes" id="UP000269883">
    <property type="component" value="Chromosome"/>
</dbReference>
<evidence type="ECO:0000313" key="2">
    <source>
        <dbReference type="EMBL" id="BBD07936.1"/>
    </source>
</evidence>
<evidence type="ECO:0000259" key="1">
    <source>
        <dbReference type="PROSITE" id="PS50206"/>
    </source>
</evidence>
<dbReference type="InterPro" id="IPR003251">
    <property type="entry name" value="Rr_diiron-bd_dom"/>
</dbReference>
<keyword evidence="3" id="KW-1185">Reference proteome</keyword>
<dbReference type="GO" id="GO:0016491">
    <property type="term" value="F:oxidoreductase activity"/>
    <property type="evidence" value="ECO:0007669"/>
    <property type="project" value="InterPro"/>
</dbReference>
<dbReference type="InterPro" id="IPR012347">
    <property type="entry name" value="Ferritin-like"/>
</dbReference>
<dbReference type="SUPFAM" id="SSF47240">
    <property type="entry name" value="Ferritin-like"/>
    <property type="match status" value="1"/>
</dbReference>
<dbReference type="InterPro" id="IPR050229">
    <property type="entry name" value="GlpE_sulfurtransferase"/>
</dbReference>
<sequence length="275" mass="30334">MQSHYETFQPDQAKAYLESHTEGEFTLLDVREDWEYEEFRIPGATHIPLSELGDRVKEIAKDKPVLAYCRAGGRSAAAASLLKGQDYPVVYNIMGGVDAWQGGSAVGPATAGLAAIPADASIEDIIAVACRMEVNLGKFYEAQAEQAEDSETAATLKKLAGFEDKHKNWLLIIYRQLTGQELDGTFLTDSLADGDQPLEGGLTAEEFMELNQPWLDEPVSVVETGMMFETQALDLYMRYANKVEDKESRDLLQKLAQEEKAHLKALGTLLKRIGG</sequence>
<dbReference type="PROSITE" id="PS50206">
    <property type="entry name" value="RHODANESE_3"/>
    <property type="match status" value="1"/>
</dbReference>
<dbReference type="GO" id="GO:0046872">
    <property type="term" value="F:metal ion binding"/>
    <property type="evidence" value="ECO:0007669"/>
    <property type="project" value="InterPro"/>
</dbReference>
<dbReference type="AlphaFoldDB" id="A0A2Z6AXR6"/>
<dbReference type="InterPro" id="IPR036873">
    <property type="entry name" value="Rhodanese-like_dom_sf"/>
</dbReference>
<name>A0A2Z6AXR6_9BACT</name>
<dbReference type="PANTHER" id="PTHR43031:SF1">
    <property type="entry name" value="PYRIDINE NUCLEOTIDE-DISULPHIDE OXIDOREDUCTASE"/>
    <property type="match status" value="1"/>
</dbReference>
<dbReference type="GO" id="GO:0016740">
    <property type="term" value="F:transferase activity"/>
    <property type="evidence" value="ECO:0007669"/>
    <property type="project" value="UniProtKB-KW"/>
</dbReference>